<sequence length="144" mass="17321">MLKKLSCFSLFNMPSQFRVDSNKLKSNYYTLSKKYHPDKNKTEKNFHKITTAYNILKDDLQRAEYLVNIKDNKERIKHDMGFLSSIMELEERCYSTDKSDEENKIILNKILDDKINECKDDINLMNVSRWKYFKRIKDDFNGKQ</sequence>
<evidence type="ECO:0000313" key="2">
    <source>
        <dbReference type="EMBL" id="EPR79049.1"/>
    </source>
</evidence>
<keyword evidence="3" id="KW-1185">Reference proteome</keyword>
<dbReference type="EMBL" id="ATCN01000424">
    <property type="protein sequence ID" value="EPR79049.1"/>
    <property type="molecule type" value="Genomic_DNA"/>
</dbReference>
<accession>S7XJ43</accession>
<dbReference type="InParanoid" id="S7XJ43"/>
<comment type="caution">
    <text evidence="2">The sequence shown here is derived from an EMBL/GenBank/DDBJ whole genome shotgun (WGS) entry which is preliminary data.</text>
</comment>
<dbReference type="PROSITE" id="PS00636">
    <property type="entry name" value="DNAJ_1"/>
    <property type="match status" value="1"/>
</dbReference>
<dbReference type="Proteomes" id="UP000014978">
    <property type="component" value="Unassembled WGS sequence"/>
</dbReference>
<dbReference type="GO" id="GO:0001671">
    <property type="term" value="F:ATPase activator activity"/>
    <property type="evidence" value="ECO:0007669"/>
    <property type="project" value="InterPro"/>
</dbReference>
<dbReference type="GO" id="GO:0051087">
    <property type="term" value="F:protein-folding chaperone binding"/>
    <property type="evidence" value="ECO:0007669"/>
    <property type="project" value="InterPro"/>
</dbReference>
<dbReference type="Pfam" id="PF00226">
    <property type="entry name" value="DnaJ"/>
    <property type="match status" value="1"/>
</dbReference>
<dbReference type="OrthoDB" id="445556at2759"/>
<dbReference type="PROSITE" id="PS50076">
    <property type="entry name" value="DNAJ_2"/>
    <property type="match status" value="1"/>
</dbReference>
<name>S7XJ43_SPRLO</name>
<dbReference type="InterPro" id="IPR036869">
    <property type="entry name" value="J_dom_sf"/>
</dbReference>
<dbReference type="InterPro" id="IPR018253">
    <property type="entry name" value="DnaJ_domain_CS"/>
</dbReference>
<dbReference type="PANTHER" id="PTHR14021">
    <property type="entry name" value="IRON-SULFUR CLUSTER CO-CHAPERONE PROTEIN HSCB"/>
    <property type="match status" value="1"/>
</dbReference>
<dbReference type="CDD" id="cd06257">
    <property type="entry name" value="DnaJ"/>
    <property type="match status" value="1"/>
</dbReference>
<dbReference type="VEuPathDB" id="MicrosporidiaDB:SLOPH_323"/>
<gene>
    <name evidence="2" type="ORF">SLOPH_323</name>
</gene>
<dbReference type="HOGENOM" id="CLU_068529_3_0_1"/>
<dbReference type="InterPro" id="IPR001623">
    <property type="entry name" value="DnaJ_domain"/>
</dbReference>
<dbReference type="GO" id="GO:0005739">
    <property type="term" value="C:mitochondrion"/>
    <property type="evidence" value="ECO:0007669"/>
    <property type="project" value="TreeGrafter"/>
</dbReference>
<dbReference type="SUPFAM" id="SSF46565">
    <property type="entry name" value="Chaperone J-domain"/>
    <property type="match status" value="1"/>
</dbReference>
<organism evidence="2 3">
    <name type="scientific">Spraguea lophii (strain 42_110)</name>
    <name type="common">Microsporidian parasite</name>
    <dbReference type="NCBI Taxonomy" id="1358809"/>
    <lineage>
        <taxon>Eukaryota</taxon>
        <taxon>Fungi</taxon>
        <taxon>Fungi incertae sedis</taxon>
        <taxon>Microsporidia</taxon>
        <taxon>Spragueidae</taxon>
        <taxon>Spraguea</taxon>
    </lineage>
</organism>
<dbReference type="AlphaFoldDB" id="S7XJ43"/>
<protein>
    <submittedName>
        <fullName evidence="2">DNAJ protein</fullName>
    </submittedName>
</protein>
<dbReference type="GO" id="GO:0044571">
    <property type="term" value="P:[2Fe-2S] cluster assembly"/>
    <property type="evidence" value="ECO:0007669"/>
    <property type="project" value="InterPro"/>
</dbReference>
<proteinExistence type="predicted"/>
<dbReference type="PANTHER" id="PTHR14021:SF15">
    <property type="entry name" value="IRON-SULFUR CLUSTER CO-CHAPERONE PROTEIN HSCB"/>
    <property type="match status" value="1"/>
</dbReference>
<evidence type="ECO:0000313" key="3">
    <source>
        <dbReference type="Proteomes" id="UP000014978"/>
    </source>
</evidence>
<dbReference type="STRING" id="1358809.S7XJ43"/>
<evidence type="ECO:0000259" key="1">
    <source>
        <dbReference type="PROSITE" id="PS50076"/>
    </source>
</evidence>
<feature type="domain" description="J" evidence="1">
    <location>
        <begin position="6"/>
        <end position="69"/>
    </location>
</feature>
<dbReference type="SMART" id="SM00271">
    <property type="entry name" value="DnaJ"/>
    <property type="match status" value="1"/>
</dbReference>
<dbReference type="InterPro" id="IPR004640">
    <property type="entry name" value="HscB"/>
</dbReference>
<dbReference type="Gene3D" id="1.10.287.110">
    <property type="entry name" value="DnaJ domain"/>
    <property type="match status" value="1"/>
</dbReference>
<dbReference type="OMA" id="HTFFIDK"/>
<reference evidence="3" key="1">
    <citation type="journal article" date="2013" name="PLoS Genet.">
        <title>The genome of Spraguea lophii and the basis of host-microsporidian interactions.</title>
        <authorList>
            <person name="Campbell S.E."/>
            <person name="Williams T.A."/>
            <person name="Yousuf A."/>
            <person name="Soanes D.M."/>
            <person name="Paszkiewicz K.H."/>
            <person name="Williams B.A.P."/>
        </authorList>
    </citation>
    <scope>NUCLEOTIDE SEQUENCE [LARGE SCALE GENOMIC DNA]</scope>
    <source>
        <strain evidence="3">42_110</strain>
    </source>
</reference>